<proteinExistence type="predicted"/>
<keyword evidence="3" id="KW-1185">Reference proteome</keyword>
<name>A0A0L0SUN3_ALLM3</name>
<dbReference type="OrthoDB" id="2967263at2759"/>
<dbReference type="Gene3D" id="1.25.10.10">
    <property type="entry name" value="Leucine-rich Repeat Variant"/>
    <property type="match status" value="2"/>
</dbReference>
<accession>A0A0L0SUN3</accession>
<dbReference type="Proteomes" id="UP000054350">
    <property type="component" value="Unassembled WGS sequence"/>
</dbReference>
<sequence length="528" mass="58055">MADIKSMAAPANVSVPILVACAVTGLLMAISTARHARDEMNAPRPRRPSSAMSEDEERRAQRKRVHRKARVVSGEGPMGFLRNSKRLEACIRLESLAELTQTPSVLLRGTATRILLDRAAQPKHLAYITQMTMQTDNPVRRHKAVTVLQQLSKIDDHHEILIQEGVPFLLAHVLATSDSETTLREATVALYELVSSHEETRIDLVRNSTLLDSLKELLTSRTRRELVQWTVLLVHSLATTEPIRQDLAHAGFILLLGHTLRIVFGNAVVQKLCFHALVRLVGSLPDRSSQVYHLQSLEACHIVGLVSGAIRTEDLELTYWATGLVRELALKDVFRDELRRAHGLARSLVHLVSTQDLPLTKIVLLILKFLGLRQVDYQRDIVALGVALALLHDLASVPEANRAILEAREFPALIQFVSSSRRLFPLYAVDIITQLCGSSSVHPDAIAQAKIPAALPAMLRADDPDVALGALGIVFNLSTVAVETMDWLTASGVPDAIGRMLVQNPRPRVGIMAAKLLCGLVMHAPGIC</sequence>
<dbReference type="STRING" id="578462.A0A0L0SUN3"/>
<protein>
    <submittedName>
        <fullName evidence="2">Uncharacterized protein</fullName>
    </submittedName>
</protein>
<evidence type="ECO:0000313" key="2">
    <source>
        <dbReference type="EMBL" id="KNE66095.1"/>
    </source>
</evidence>
<organism evidence="2 3">
    <name type="scientific">Allomyces macrogynus (strain ATCC 38327)</name>
    <name type="common">Allomyces javanicus var. macrogynus</name>
    <dbReference type="NCBI Taxonomy" id="578462"/>
    <lineage>
        <taxon>Eukaryota</taxon>
        <taxon>Fungi</taxon>
        <taxon>Fungi incertae sedis</taxon>
        <taxon>Blastocladiomycota</taxon>
        <taxon>Blastocladiomycetes</taxon>
        <taxon>Blastocladiales</taxon>
        <taxon>Blastocladiaceae</taxon>
        <taxon>Allomyces</taxon>
    </lineage>
</organism>
<dbReference type="EMBL" id="GG745349">
    <property type="protein sequence ID" value="KNE66095.1"/>
    <property type="molecule type" value="Genomic_DNA"/>
</dbReference>
<gene>
    <name evidence="2" type="ORF">AMAG_10353</name>
</gene>
<dbReference type="eggNOG" id="KOG4692">
    <property type="taxonomic scope" value="Eukaryota"/>
</dbReference>
<dbReference type="InterPro" id="IPR016024">
    <property type="entry name" value="ARM-type_fold"/>
</dbReference>
<dbReference type="InterPro" id="IPR000225">
    <property type="entry name" value="Armadillo"/>
</dbReference>
<evidence type="ECO:0000313" key="3">
    <source>
        <dbReference type="Proteomes" id="UP000054350"/>
    </source>
</evidence>
<dbReference type="PROSITE" id="PS51257">
    <property type="entry name" value="PROKAR_LIPOPROTEIN"/>
    <property type="match status" value="1"/>
</dbReference>
<dbReference type="InterPro" id="IPR011989">
    <property type="entry name" value="ARM-like"/>
</dbReference>
<feature type="region of interest" description="Disordered" evidence="1">
    <location>
        <begin position="36"/>
        <end position="69"/>
    </location>
</feature>
<dbReference type="SMART" id="SM00185">
    <property type="entry name" value="ARM"/>
    <property type="match status" value="3"/>
</dbReference>
<dbReference type="SUPFAM" id="SSF48371">
    <property type="entry name" value="ARM repeat"/>
    <property type="match status" value="2"/>
</dbReference>
<reference evidence="2 3" key="1">
    <citation type="submission" date="2009-11" db="EMBL/GenBank/DDBJ databases">
        <title>Annotation of Allomyces macrogynus ATCC 38327.</title>
        <authorList>
            <consortium name="The Broad Institute Genome Sequencing Platform"/>
            <person name="Russ C."/>
            <person name="Cuomo C."/>
            <person name="Burger G."/>
            <person name="Gray M.W."/>
            <person name="Holland P.W.H."/>
            <person name="King N."/>
            <person name="Lang F.B.F."/>
            <person name="Roger A.J."/>
            <person name="Ruiz-Trillo I."/>
            <person name="Young S.K."/>
            <person name="Zeng Q."/>
            <person name="Gargeya S."/>
            <person name="Fitzgerald M."/>
            <person name="Haas B."/>
            <person name="Abouelleil A."/>
            <person name="Alvarado L."/>
            <person name="Arachchi H.M."/>
            <person name="Berlin A."/>
            <person name="Chapman S.B."/>
            <person name="Gearin G."/>
            <person name="Goldberg J."/>
            <person name="Griggs A."/>
            <person name="Gujja S."/>
            <person name="Hansen M."/>
            <person name="Heiman D."/>
            <person name="Howarth C."/>
            <person name="Larimer J."/>
            <person name="Lui A."/>
            <person name="MacDonald P.J.P."/>
            <person name="McCowen C."/>
            <person name="Montmayeur A."/>
            <person name="Murphy C."/>
            <person name="Neiman D."/>
            <person name="Pearson M."/>
            <person name="Priest M."/>
            <person name="Roberts A."/>
            <person name="Saif S."/>
            <person name="Shea T."/>
            <person name="Sisk P."/>
            <person name="Stolte C."/>
            <person name="Sykes S."/>
            <person name="Wortman J."/>
            <person name="Nusbaum C."/>
            <person name="Birren B."/>
        </authorList>
    </citation>
    <scope>NUCLEOTIDE SEQUENCE [LARGE SCALE GENOMIC DNA]</scope>
    <source>
        <strain evidence="2 3">ATCC 38327</strain>
    </source>
</reference>
<evidence type="ECO:0000256" key="1">
    <source>
        <dbReference type="SAM" id="MobiDB-lite"/>
    </source>
</evidence>
<reference evidence="3" key="2">
    <citation type="submission" date="2009-11" db="EMBL/GenBank/DDBJ databases">
        <title>The Genome Sequence of Allomyces macrogynus strain ATCC 38327.</title>
        <authorList>
            <consortium name="The Broad Institute Genome Sequencing Platform"/>
            <person name="Russ C."/>
            <person name="Cuomo C."/>
            <person name="Shea T."/>
            <person name="Young S.K."/>
            <person name="Zeng Q."/>
            <person name="Koehrsen M."/>
            <person name="Haas B."/>
            <person name="Borodovsky M."/>
            <person name="Guigo R."/>
            <person name="Alvarado L."/>
            <person name="Berlin A."/>
            <person name="Borenstein D."/>
            <person name="Chen Z."/>
            <person name="Engels R."/>
            <person name="Freedman E."/>
            <person name="Gellesch M."/>
            <person name="Goldberg J."/>
            <person name="Griggs A."/>
            <person name="Gujja S."/>
            <person name="Heiman D."/>
            <person name="Hepburn T."/>
            <person name="Howarth C."/>
            <person name="Jen D."/>
            <person name="Larson L."/>
            <person name="Lewis B."/>
            <person name="Mehta T."/>
            <person name="Park D."/>
            <person name="Pearson M."/>
            <person name="Roberts A."/>
            <person name="Saif S."/>
            <person name="Shenoy N."/>
            <person name="Sisk P."/>
            <person name="Stolte C."/>
            <person name="Sykes S."/>
            <person name="Walk T."/>
            <person name="White J."/>
            <person name="Yandava C."/>
            <person name="Burger G."/>
            <person name="Gray M.W."/>
            <person name="Holland P.W.H."/>
            <person name="King N."/>
            <person name="Lang F.B.F."/>
            <person name="Roger A.J."/>
            <person name="Ruiz-Trillo I."/>
            <person name="Lander E."/>
            <person name="Nusbaum C."/>
        </authorList>
    </citation>
    <scope>NUCLEOTIDE SEQUENCE [LARGE SCALE GENOMIC DNA]</scope>
    <source>
        <strain evidence="3">ATCC 38327</strain>
    </source>
</reference>
<dbReference type="AlphaFoldDB" id="A0A0L0SUN3"/>
<dbReference type="VEuPathDB" id="FungiDB:AMAG_10353"/>
<feature type="compositionally biased region" description="Basic residues" evidence="1">
    <location>
        <begin position="60"/>
        <end position="69"/>
    </location>
</feature>